<dbReference type="AlphaFoldDB" id="A0A2G5NRT4"/>
<proteinExistence type="predicted"/>
<feature type="transmembrane region" description="Helical" evidence="1">
    <location>
        <begin position="62"/>
        <end position="85"/>
    </location>
</feature>
<evidence type="ECO:0000256" key="1">
    <source>
        <dbReference type="SAM" id="Phobius"/>
    </source>
</evidence>
<dbReference type="Proteomes" id="UP000229523">
    <property type="component" value="Unassembled WGS sequence"/>
</dbReference>
<evidence type="ECO:0000313" key="3">
    <source>
        <dbReference type="Proteomes" id="UP000229523"/>
    </source>
</evidence>
<evidence type="ECO:0000313" key="2">
    <source>
        <dbReference type="EMBL" id="RAI82913.1"/>
    </source>
</evidence>
<protein>
    <submittedName>
        <fullName evidence="2">Uncharacterized protein</fullName>
    </submittedName>
</protein>
<keyword evidence="3" id="KW-1185">Reference proteome</keyword>
<comment type="caution">
    <text evidence="2">The sequence shown here is derived from an EMBL/GenBank/DDBJ whole genome shotgun (WGS) entry which is preliminary data.</text>
</comment>
<gene>
    <name evidence="2" type="ORF">BFS35_004295</name>
</gene>
<accession>A0A2G5NRT4</accession>
<keyword evidence="1" id="KW-0472">Membrane</keyword>
<reference evidence="2 3" key="1">
    <citation type="journal article" date="2018" name="Front. Microbiol.">
        <title>Description and Comparative Genomics of Macrococcus caseolyticus subsp. hominis subsp. nov., Macrococcus goetzii sp. nov., Macrococcus epidermidis sp. nov., and Macrococcus bohemicus sp. nov., Novel Macrococci From Human Clinical Material With Virulence Potential and Suspected Uptake of Foreign DNA by Natural Transformation.</title>
        <authorList>
            <person name="Maslanova I."/>
            <person name="Wertheimer Z."/>
            <person name="Sedlacek I."/>
            <person name="Svec P."/>
            <person name="Indrakova A."/>
            <person name="Kovarovic V."/>
            <person name="Schumann P."/>
            <person name="Sproer C."/>
            <person name="Kralova S."/>
            <person name="Sedo O."/>
            <person name="Kristofova L."/>
            <person name="Vrbovska V."/>
            <person name="Fuzik T."/>
            <person name="Petras P."/>
            <person name="Zdrahal Z."/>
            <person name="Ruzickova V."/>
            <person name="Doskar J."/>
            <person name="Pantucek R."/>
        </authorList>
    </citation>
    <scope>NUCLEOTIDE SEQUENCE [LARGE SCALE GENOMIC DNA]</scope>
    <source>
        <strain evidence="2 3">CCM 4927</strain>
    </source>
</reference>
<organism evidence="2 3">
    <name type="scientific">Macrococcoides goetzii</name>
    <dbReference type="NCBI Taxonomy" id="1891097"/>
    <lineage>
        <taxon>Bacteria</taxon>
        <taxon>Bacillati</taxon>
        <taxon>Bacillota</taxon>
        <taxon>Bacilli</taxon>
        <taxon>Bacillales</taxon>
        <taxon>Staphylococcaceae</taxon>
        <taxon>Macrococcoides</taxon>
    </lineage>
</organism>
<dbReference type="EMBL" id="MJBI02000001">
    <property type="protein sequence ID" value="RAI82913.1"/>
    <property type="molecule type" value="Genomic_DNA"/>
</dbReference>
<sequence length="88" mass="9992">MQLKWISIFFTSISLIAFALSFILPYDIMSNYDTQGICMNIFMFSGFVGFILSIISKAKHQILLLLFSLVPILLMGALLLLAYYISGW</sequence>
<keyword evidence="1" id="KW-0812">Transmembrane</keyword>
<feature type="transmembrane region" description="Helical" evidence="1">
    <location>
        <begin position="7"/>
        <end position="28"/>
    </location>
</feature>
<keyword evidence="1" id="KW-1133">Transmembrane helix</keyword>
<name>A0A2G5NRT4_9STAP</name>
<feature type="transmembrane region" description="Helical" evidence="1">
    <location>
        <begin position="34"/>
        <end position="55"/>
    </location>
</feature>